<evidence type="ECO:0000256" key="9">
    <source>
        <dbReference type="HAMAP-Rule" id="MF_00474"/>
    </source>
</evidence>
<evidence type="ECO:0000256" key="3">
    <source>
        <dbReference type="ARBA" id="ARBA00022531"/>
    </source>
</evidence>
<accession>A0ABS3FU18</accession>
<evidence type="ECO:0000256" key="6">
    <source>
        <dbReference type="ARBA" id="ARBA00022989"/>
    </source>
</evidence>
<dbReference type="EMBL" id="JAFLQW010000434">
    <property type="protein sequence ID" value="MBO0350632.1"/>
    <property type="molecule type" value="Genomic_DNA"/>
</dbReference>
<dbReference type="RefSeq" id="WP_207089106.1">
    <property type="nucleotide sequence ID" value="NZ_JAFLQW010000434.1"/>
</dbReference>
<dbReference type="InterPro" id="IPR037101">
    <property type="entry name" value="PSI_PsaK_bact"/>
</dbReference>
<dbReference type="SUPFAM" id="SSF81563">
    <property type="entry name" value="Photosystem I reaction center subunit X, PsaK"/>
    <property type="match status" value="1"/>
</dbReference>
<proteinExistence type="inferred from homology"/>
<dbReference type="NCBIfam" id="TIGR03049">
    <property type="entry name" value="PS_I_psaK"/>
    <property type="match status" value="1"/>
</dbReference>
<dbReference type="Proteomes" id="UP000664844">
    <property type="component" value="Unassembled WGS sequence"/>
</dbReference>
<feature type="transmembrane region" description="Helical" evidence="9">
    <location>
        <begin position="63"/>
        <end position="85"/>
    </location>
</feature>
<sequence length="91" mass="9366">MLYTTLLAVASNLPPTPSWSPMVGLVMILANLFAVAIGYRAIQNPGKGPSLPVGMPPVLKKFGIPELLGTLSFGHLLGTGLILGLSNAGVL</sequence>
<keyword evidence="8 9" id="KW-0472">Membrane</keyword>
<dbReference type="Pfam" id="PF01241">
    <property type="entry name" value="PSI_PSAK"/>
    <property type="match status" value="1"/>
</dbReference>
<keyword evidence="6 9" id="KW-1133">Transmembrane helix</keyword>
<comment type="caution">
    <text evidence="10">The sequence shown here is derived from an EMBL/GenBank/DDBJ whole genome shotgun (WGS) entry which is preliminary data.</text>
</comment>
<evidence type="ECO:0000256" key="5">
    <source>
        <dbReference type="ARBA" id="ARBA00022836"/>
    </source>
</evidence>
<organism evidence="10 11">
    <name type="scientific">Phormidium pseudopriestleyi FRX01</name>
    <dbReference type="NCBI Taxonomy" id="1759528"/>
    <lineage>
        <taxon>Bacteria</taxon>
        <taxon>Bacillati</taxon>
        <taxon>Cyanobacteriota</taxon>
        <taxon>Cyanophyceae</taxon>
        <taxon>Oscillatoriophycideae</taxon>
        <taxon>Oscillatoriales</taxon>
        <taxon>Oscillatoriaceae</taxon>
        <taxon>Phormidium</taxon>
    </lineage>
</organism>
<dbReference type="InterPro" id="IPR000549">
    <property type="entry name" value="PSI_PsaG/PsaK"/>
</dbReference>
<feature type="transmembrane region" description="Helical" evidence="9">
    <location>
        <begin position="20"/>
        <end position="42"/>
    </location>
</feature>
<evidence type="ECO:0000256" key="8">
    <source>
        <dbReference type="ARBA" id="ARBA00023136"/>
    </source>
</evidence>
<dbReference type="Gene3D" id="1.20.860.20">
    <property type="entry name" value="Photosystem I PsaK, reaction centre"/>
    <property type="match status" value="1"/>
</dbReference>
<name>A0ABS3FU18_9CYAN</name>
<comment type="subcellular location">
    <subcellularLocation>
        <location evidence="9">Cellular thylakoid membrane</location>
        <topology evidence="9">Multi-pass membrane protein</topology>
    </subcellularLocation>
    <subcellularLocation>
        <location evidence="1">Membrane</location>
        <topology evidence="1">Multi-pass membrane protein</topology>
    </subcellularLocation>
</comment>
<dbReference type="InterPro" id="IPR017492">
    <property type="entry name" value="PSI_PsaK"/>
</dbReference>
<evidence type="ECO:0000256" key="7">
    <source>
        <dbReference type="ARBA" id="ARBA00023078"/>
    </source>
</evidence>
<keyword evidence="11" id="KW-1185">Reference proteome</keyword>
<keyword evidence="7 9" id="KW-0793">Thylakoid</keyword>
<keyword evidence="5 9" id="KW-0603">Photosystem I</keyword>
<evidence type="ECO:0000313" key="11">
    <source>
        <dbReference type="Proteomes" id="UP000664844"/>
    </source>
</evidence>
<evidence type="ECO:0000313" key="10">
    <source>
        <dbReference type="EMBL" id="MBO0350632.1"/>
    </source>
</evidence>
<comment type="similarity">
    <text evidence="2 9">Belongs to the PsaG/PsaK family.</text>
</comment>
<reference evidence="10 11" key="1">
    <citation type="submission" date="2021-03" db="EMBL/GenBank/DDBJ databases">
        <title>Metabolic Capacity of the Antarctic Cyanobacterium Phormidium pseudopriestleyi that Sustains Oxygenic Photosynthesis in the Presence of Hydrogen Sulfide.</title>
        <authorList>
            <person name="Lumian J.E."/>
            <person name="Jungblut A.D."/>
            <person name="Dillon M.L."/>
            <person name="Hawes I."/>
            <person name="Doran P.T."/>
            <person name="Mackey T.J."/>
            <person name="Dick G.J."/>
            <person name="Grettenberger C.L."/>
            <person name="Sumner D.Y."/>
        </authorList>
    </citation>
    <scope>NUCLEOTIDE SEQUENCE [LARGE SCALE GENOMIC DNA]</scope>
    <source>
        <strain evidence="10 11">FRX01</strain>
    </source>
</reference>
<dbReference type="InterPro" id="IPR035982">
    <property type="entry name" value="PSI_centre_PsaK_sf"/>
</dbReference>
<evidence type="ECO:0000256" key="4">
    <source>
        <dbReference type="ARBA" id="ARBA00022692"/>
    </source>
</evidence>
<evidence type="ECO:0000256" key="1">
    <source>
        <dbReference type="ARBA" id="ARBA00004141"/>
    </source>
</evidence>
<evidence type="ECO:0000256" key="2">
    <source>
        <dbReference type="ARBA" id="ARBA00006458"/>
    </source>
</evidence>
<keyword evidence="3 9" id="KW-0602">Photosynthesis</keyword>
<gene>
    <name evidence="9 10" type="primary">psaK</name>
    <name evidence="10" type="ORF">J0895_16320</name>
</gene>
<dbReference type="HAMAP" id="MF_00474">
    <property type="entry name" value="PSI_PsaK"/>
    <property type="match status" value="1"/>
</dbReference>
<protein>
    <recommendedName>
        <fullName evidence="9">Photosystem I reaction center subunit PsaK</fullName>
    </recommendedName>
    <alternativeName>
        <fullName evidence="9">Photosystem I subunit X</fullName>
    </alternativeName>
</protein>
<keyword evidence="4 9" id="KW-0812">Transmembrane</keyword>